<evidence type="ECO:0000256" key="2">
    <source>
        <dbReference type="SAM" id="Phobius"/>
    </source>
</evidence>
<dbReference type="Proteomes" id="UP000294513">
    <property type="component" value="Unassembled WGS sequence"/>
</dbReference>
<reference evidence="3 4" key="1">
    <citation type="submission" date="2019-03" db="EMBL/GenBank/DDBJ databases">
        <title>Draft genome sequences of novel Actinobacteria.</title>
        <authorList>
            <person name="Sahin N."/>
            <person name="Ay H."/>
            <person name="Saygin H."/>
        </authorList>
    </citation>
    <scope>NUCLEOTIDE SEQUENCE [LARGE SCALE GENOMIC DNA]</scope>
    <source>
        <strain evidence="3 4">H3C3</strain>
    </source>
</reference>
<proteinExistence type="predicted"/>
<keyword evidence="2" id="KW-0472">Membrane</keyword>
<keyword evidence="2" id="KW-0812">Transmembrane</keyword>
<organism evidence="3 4">
    <name type="scientific">Actinomadura rubrisoli</name>
    <dbReference type="NCBI Taxonomy" id="2530368"/>
    <lineage>
        <taxon>Bacteria</taxon>
        <taxon>Bacillati</taxon>
        <taxon>Actinomycetota</taxon>
        <taxon>Actinomycetes</taxon>
        <taxon>Streptosporangiales</taxon>
        <taxon>Thermomonosporaceae</taxon>
        <taxon>Actinomadura</taxon>
    </lineage>
</organism>
<dbReference type="OrthoDB" id="3456855at2"/>
<feature type="region of interest" description="Disordered" evidence="1">
    <location>
        <begin position="86"/>
        <end position="107"/>
    </location>
</feature>
<dbReference type="RefSeq" id="WP_131894388.1">
    <property type="nucleotide sequence ID" value="NZ_SMKU01000079.1"/>
</dbReference>
<evidence type="ECO:0000313" key="4">
    <source>
        <dbReference type="Proteomes" id="UP000294513"/>
    </source>
</evidence>
<dbReference type="Gene3D" id="2.120.10.30">
    <property type="entry name" value="TolB, C-terminal domain"/>
    <property type="match status" value="1"/>
</dbReference>
<dbReference type="InterPro" id="IPR011042">
    <property type="entry name" value="6-blade_b-propeller_TolB-like"/>
</dbReference>
<dbReference type="SUPFAM" id="SSF50969">
    <property type="entry name" value="YVTN repeat-like/Quinoprotein amine dehydrogenase"/>
    <property type="match status" value="1"/>
</dbReference>
<keyword evidence="2" id="KW-1133">Transmembrane helix</keyword>
<accession>A0A4R5BR53</accession>
<name>A0A4R5BR53_9ACTN</name>
<dbReference type="EMBL" id="SMKU01000079">
    <property type="protein sequence ID" value="TDD86562.1"/>
    <property type="molecule type" value="Genomic_DNA"/>
</dbReference>
<dbReference type="InterPro" id="IPR011044">
    <property type="entry name" value="Quino_amine_DH_bsu"/>
</dbReference>
<evidence type="ECO:0000313" key="3">
    <source>
        <dbReference type="EMBL" id="TDD86562.1"/>
    </source>
</evidence>
<keyword evidence="4" id="KW-1185">Reference proteome</keyword>
<comment type="caution">
    <text evidence="3">The sequence shown here is derived from an EMBL/GenBank/DDBJ whole genome shotgun (WGS) entry which is preliminary data.</text>
</comment>
<gene>
    <name evidence="3" type="ORF">E1298_17245</name>
</gene>
<feature type="transmembrane region" description="Helical" evidence="2">
    <location>
        <begin position="17"/>
        <end position="38"/>
    </location>
</feature>
<protein>
    <submittedName>
        <fullName evidence="3">Uncharacterized protein</fullName>
    </submittedName>
</protein>
<feature type="region of interest" description="Disordered" evidence="1">
    <location>
        <begin position="45"/>
        <end position="73"/>
    </location>
</feature>
<evidence type="ECO:0000256" key="1">
    <source>
        <dbReference type="SAM" id="MobiDB-lite"/>
    </source>
</evidence>
<dbReference type="AlphaFoldDB" id="A0A4R5BR53"/>
<sequence length="375" mass="39114">MANGVSPGGPGWWTRRWAAPITLAAAVTAAVAGVGLTVDRDAADKDKERQSALPGPRFRITSGWDGATPAQDAGTPWLQIHAMAKGGTEPVDSVRPPSPSAGPVTGIVDGPGRTFVVSSVRAEPCETRLFRFRVTADGHAAGIAPVAGGVVPSLVAGLALSPDGRSIAYATAPCTAGLRAGDTRRATLTVLDAAGRSRTWSTARPSVVGEIVWARDGRTLGYTTAEVRGKLRSGRAIGEAEVHALDTRAPGTDLLGGRVLFRSPPGAGRLFRAVMNTDGRTGYGELRKERPPATVRFTFAEGQAMRITHTEPEEPTAVEPTTIKPLTVTLHSGGPVDGVPLRACLNGIDAFGRVTEGIFMSNPLGTFECRTAWTG</sequence>